<dbReference type="Gene3D" id="2.60.120.780">
    <property type="entry name" value="PINIT domain"/>
    <property type="match status" value="1"/>
</dbReference>
<keyword evidence="4" id="KW-0833">Ubl conjugation pathway</keyword>
<protein>
    <submittedName>
        <fullName evidence="7">PINIT domain-containing protein</fullName>
    </submittedName>
</protein>
<evidence type="ECO:0000259" key="5">
    <source>
        <dbReference type="PROSITE" id="PS51466"/>
    </source>
</evidence>
<dbReference type="InterPro" id="IPR038654">
    <property type="entry name" value="PINIT_sf"/>
</dbReference>
<dbReference type="Proteomes" id="UP000887565">
    <property type="component" value="Unplaced"/>
</dbReference>
<dbReference type="GO" id="GO:0016925">
    <property type="term" value="P:protein sumoylation"/>
    <property type="evidence" value="ECO:0007669"/>
    <property type="project" value="TreeGrafter"/>
</dbReference>
<keyword evidence="3" id="KW-0808">Transferase</keyword>
<evidence type="ECO:0000313" key="6">
    <source>
        <dbReference type="Proteomes" id="UP000887565"/>
    </source>
</evidence>
<keyword evidence="6" id="KW-1185">Reference proteome</keyword>
<comment type="pathway">
    <text evidence="1">Protein modification; protein sumoylation.</text>
</comment>
<comment type="similarity">
    <text evidence="2">Belongs to the PIAS family.</text>
</comment>
<evidence type="ECO:0000256" key="1">
    <source>
        <dbReference type="ARBA" id="ARBA00004718"/>
    </source>
</evidence>
<dbReference type="Gene3D" id="1.10.720.30">
    <property type="entry name" value="SAP domain"/>
    <property type="match status" value="1"/>
</dbReference>
<dbReference type="GO" id="GO:0000785">
    <property type="term" value="C:chromatin"/>
    <property type="evidence" value="ECO:0007669"/>
    <property type="project" value="TreeGrafter"/>
</dbReference>
<evidence type="ECO:0000313" key="7">
    <source>
        <dbReference type="WBParaSite" id="nRc.2.0.1.t46872-RA"/>
    </source>
</evidence>
<proteinExistence type="inferred from homology"/>
<dbReference type="InterPro" id="IPR023321">
    <property type="entry name" value="PINIT"/>
</dbReference>
<organism evidence="6 7">
    <name type="scientific">Romanomermis culicivorax</name>
    <name type="common">Nematode worm</name>
    <dbReference type="NCBI Taxonomy" id="13658"/>
    <lineage>
        <taxon>Eukaryota</taxon>
        <taxon>Metazoa</taxon>
        <taxon>Ecdysozoa</taxon>
        <taxon>Nematoda</taxon>
        <taxon>Enoplea</taxon>
        <taxon>Dorylaimia</taxon>
        <taxon>Mermithida</taxon>
        <taxon>Mermithoidea</taxon>
        <taxon>Mermithidae</taxon>
        <taxon>Romanomermis</taxon>
    </lineage>
</organism>
<dbReference type="AlphaFoldDB" id="A0A915L7T0"/>
<dbReference type="PANTHER" id="PTHR10782">
    <property type="entry name" value="ZINC FINGER MIZ DOMAIN-CONTAINING PROTEIN"/>
    <property type="match status" value="1"/>
</dbReference>
<dbReference type="WBParaSite" id="nRc.2.0.1.t46872-RA">
    <property type="protein sequence ID" value="nRc.2.0.1.t46872-RA"/>
    <property type="gene ID" value="nRc.2.0.1.g46872"/>
</dbReference>
<accession>A0A915L7T0</accession>
<dbReference type="InterPro" id="IPR036361">
    <property type="entry name" value="SAP_dom_sf"/>
</dbReference>
<dbReference type="FunFam" id="2.60.120.780:FF:000001">
    <property type="entry name" value="E3 SUMO-protein ligase PIAS2 isoform X1"/>
    <property type="match status" value="1"/>
</dbReference>
<evidence type="ECO:0000256" key="3">
    <source>
        <dbReference type="ARBA" id="ARBA00022679"/>
    </source>
</evidence>
<reference evidence="7" key="1">
    <citation type="submission" date="2022-11" db="UniProtKB">
        <authorList>
            <consortium name="WormBaseParasite"/>
        </authorList>
    </citation>
    <scope>IDENTIFICATION</scope>
</reference>
<dbReference type="GO" id="GO:0006357">
    <property type="term" value="P:regulation of transcription by RNA polymerase II"/>
    <property type="evidence" value="ECO:0007669"/>
    <property type="project" value="TreeGrafter"/>
</dbReference>
<dbReference type="SUPFAM" id="SSF68906">
    <property type="entry name" value="SAP domain"/>
    <property type="match status" value="1"/>
</dbReference>
<dbReference type="GO" id="GO:0061665">
    <property type="term" value="F:SUMO ligase activity"/>
    <property type="evidence" value="ECO:0007669"/>
    <property type="project" value="TreeGrafter"/>
</dbReference>
<dbReference type="Pfam" id="PF14324">
    <property type="entry name" value="PINIT"/>
    <property type="match status" value="1"/>
</dbReference>
<sequence length="390" mass="44878">MAYFAGNNGIVVFDGNESTEEELKKMLFCFRVHELQHLLGFANRSKLGKKNELIQRAIDLVRTTKSLQIQEKVRELYRKRLHQDSRYSTPDLQMIDPRDSYRQCTTSISPPVYPGHHSAYNSYNNVQTTSNNSHLVMNSKILDSLSAANVKFINLPFYDVIIPLLKPTVLRTTNPGSKFQENYLPFTLNVQQLEDIQYVDTAPLPRTEVQLRFCLYDTSREQKDDFPTGVEVRINEKQVVLPNLIPTNKPGVEPKRPSRPVNITTYCRDSPTERMHIYWAGDNDKFKIIFLVITTLRRQAYVHRLVAQFFTIVLKDAPHGISEVELLENGSWVPIKDEDEGDDDEDEAETSVVMHAQTKSATSYILPISGIQRVEKLRSLKLNYRNLCIV</sequence>
<feature type="domain" description="PINIT" evidence="5">
    <location>
        <begin position="138"/>
        <end position="296"/>
    </location>
</feature>
<dbReference type="GO" id="GO:0003712">
    <property type="term" value="F:transcription coregulator activity"/>
    <property type="evidence" value="ECO:0007669"/>
    <property type="project" value="TreeGrafter"/>
</dbReference>
<evidence type="ECO:0000256" key="2">
    <source>
        <dbReference type="ARBA" id="ARBA00005383"/>
    </source>
</evidence>
<evidence type="ECO:0000256" key="4">
    <source>
        <dbReference type="ARBA" id="ARBA00022786"/>
    </source>
</evidence>
<dbReference type="PROSITE" id="PS51466">
    <property type="entry name" value="PINIT"/>
    <property type="match status" value="1"/>
</dbReference>
<dbReference type="PANTHER" id="PTHR10782:SF94">
    <property type="entry name" value="SUPPRESSOR OF VARIEGATION 2-10, ISOFORM I"/>
    <property type="match status" value="1"/>
</dbReference>
<name>A0A915L7T0_ROMCU</name>